<feature type="region of interest" description="Disordered" evidence="1">
    <location>
        <begin position="62"/>
        <end position="88"/>
    </location>
</feature>
<reference evidence="2" key="1">
    <citation type="submission" date="2018-01" db="EMBL/GenBank/DDBJ databases">
        <authorList>
            <person name="Clerissi C."/>
        </authorList>
    </citation>
    <scope>NUCLEOTIDE SEQUENCE</scope>
    <source>
        <strain evidence="2">Cupriavidus sp. LMG 19464</strain>
    </source>
</reference>
<dbReference type="EMBL" id="OFSQ01000038">
    <property type="protein sequence ID" value="SOY68244.1"/>
    <property type="molecule type" value="Genomic_DNA"/>
</dbReference>
<feature type="compositionally biased region" description="Gly residues" evidence="1">
    <location>
        <begin position="344"/>
        <end position="353"/>
    </location>
</feature>
<feature type="region of interest" description="Disordered" evidence="1">
    <location>
        <begin position="136"/>
        <end position="211"/>
    </location>
</feature>
<comment type="caution">
    <text evidence="2">The sequence shown here is derived from an EMBL/GenBank/DDBJ whole genome shotgun (WGS) entry which is preliminary data.</text>
</comment>
<feature type="compositionally biased region" description="Low complexity" evidence="1">
    <location>
        <begin position="168"/>
        <end position="182"/>
    </location>
</feature>
<gene>
    <name evidence="2" type="ORF">CBM2587_B90680</name>
</gene>
<feature type="compositionally biased region" description="Low complexity" evidence="1">
    <location>
        <begin position="231"/>
        <end position="248"/>
    </location>
</feature>
<proteinExistence type="predicted"/>
<sequence length="379" mass="39665">MAVARVSAAARRRKRRSENMGRSWWVDRQRCRHGAKIRPFHSCQVAGKMAYCSFQSGMMTNKERHGHHPGNAGLRARGGAGQPVGGGARAAVDAADCQQDRRRIGARPGRAPAGAQHHQPGADRGRTALLRARAARAGRIRRGRRRGARHQRPARGPRARQRARQLRRAAAQCAGAGVPAALSGGRGGTAVRRPLRRPGRGRCRRGGAPRRHAAAACGGAPYRGVAAPAGGSAGLPGAASENPAAGRPGAPPDPALQLARRGRRHRAGRPRRAGAGERAVPLSRQQLAGDARELCCRCRLWHDAGVAGAGPARQRRAAAGAAALERPGAGGLPGQSDAALPAGAGAGADGLPGGRHRGAARLRCALTERRRQLSRTCRR</sequence>
<name>A0A375CEC0_9BURK</name>
<dbReference type="Proteomes" id="UP000256780">
    <property type="component" value="Chromosome CBM2587_b"/>
</dbReference>
<accession>A0A375CEC0</accession>
<dbReference type="AlphaFoldDB" id="A0A375CEC0"/>
<feature type="region of interest" description="Disordered" evidence="1">
    <location>
        <begin position="231"/>
        <end position="280"/>
    </location>
</feature>
<organism evidence="2">
    <name type="scientific">Cupriavidus taiwanensis</name>
    <dbReference type="NCBI Taxonomy" id="164546"/>
    <lineage>
        <taxon>Bacteria</taxon>
        <taxon>Pseudomonadati</taxon>
        <taxon>Pseudomonadota</taxon>
        <taxon>Betaproteobacteria</taxon>
        <taxon>Burkholderiales</taxon>
        <taxon>Burkholderiaceae</taxon>
        <taxon>Cupriavidus</taxon>
    </lineage>
</organism>
<protein>
    <submittedName>
        <fullName evidence="2">Uncharacterized protein</fullName>
    </submittedName>
</protein>
<feature type="region of interest" description="Disordered" evidence="1">
    <location>
        <begin position="326"/>
        <end position="356"/>
    </location>
</feature>
<feature type="region of interest" description="Disordered" evidence="1">
    <location>
        <begin position="106"/>
        <end position="125"/>
    </location>
</feature>
<evidence type="ECO:0000256" key="1">
    <source>
        <dbReference type="SAM" id="MobiDB-lite"/>
    </source>
</evidence>
<feature type="compositionally biased region" description="Basic residues" evidence="1">
    <location>
        <begin position="260"/>
        <end position="272"/>
    </location>
</feature>
<feature type="compositionally biased region" description="Low complexity" evidence="1">
    <location>
        <begin position="106"/>
        <end position="115"/>
    </location>
</feature>
<evidence type="ECO:0000313" key="2">
    <source>
        <dbReference type="EMBL" id="SOY68244.1"/>
    </source>
</evidence>
<feature type="compositionally biased region" description="Basic residues" evidence="1">
    <location>
        <begin position="136"/>
        <end position="167"/>
    </location>
</feature>
<feature type="compositionally biased region" description="Gly residues" evidence="1">
    <location>
        <begin position="76"/>
        <end position="88"/>
    </location>
</feature>
<feature type="compositionally biased region" description="Basic residues" evidence="1">
    <location>
        <begin position="193"/>
        <end position="211"/>
    </location>
</feature>